<keyword evidence="3" id="KW-1185">Reference proteome</keyword>
<evidence type="ECO:0000313" key="3">
    <source>
        <dbReference type="Proteomes" id="UP000076871"/>
    </source>
</evidence>
<organism evidence="2 3">
    <name type="scientific">Laetiporus sulphureus 93-53</name>
    <dbReference type="NCBI Taxonomy" id="1314785"/>
    <lineage>
        <taxon>Eukaryota</taxon>
        <taxon>Fungi</taxon>
        <taxon>Dikarya</taxon>
        <taxon>Basidiomycota</taxon>
        <taxon>Agaricomycotina</taxon>
        <taxon>Agaricomycetes</taxon>
        <taxon>Polyporales</taxon>
        <taxon>Laetiporus</taxon>
    </lineage>
</organism>
<sequence length="217" mass="23959">MASRAFRRWTVLKTTRSVEHGDSDKRGLGRSVHVVELREESTGFEWVRDACVLPFLTRGHRPHSASWERDDLAIGYDEQAGQSEHHSFPPYPPPPPLLHLLASLSNPLVHPSHSPKPGQTLDSDTSAAFPPSQLHGPHVVPATRFQDRHVIPPIAPHRPSLLTGTCTPPLSLHAHLLTILILHPVRVSSSARGYCPLLQVMSDPTIPWHSPARSTPS</sequence>
<feature type="region of interest" description="Disordered" evidence="1">
    <location>
        <begin position="108"/>
        <end position="139"/>
    </location>
</feature>
<dbReference type="InParanoid" id="A0A165B905"/>
<evidence type="ECO:0000256" key="1">
    <source>
        <dbReference type="SAM" id="MobiDB-lite"/>
    </source>
</evidence>
<accession>A0A165B905</accession>
<dbReference type="EMBL" id="KV427683">
    <property type="protein sequence ID" value="KZT00521.1"/>
    <property type="molecule type" value="Genomic_DNA"/>
</dbReference>
<dbReference type="AlphaFoldDB" id="A0A165B905"/>
<name>A0A165B905_9APHY</name>
<dbReference type="RefSeq" id="XP_040758261.1">
    <property type="nucleotide sequence ID" value="XM_040913448.1"/>
</dbReference>
<evidence type="ECO:0000313" key="2">
    <source>
        <dbReference type="EMBL" id="KZT00521.1"/>
    </source>
</evidence>
<dbReference type="GeneID" id="63830476"/>
<reference evidence="2 3" key="1">
    <citation type="journal article" date="2016" name="Mol. Biol. Evol.">
        <title>Comparative Genomics of Early-Diverging Mushroom-Forming Fungi Provides Insights into the Origins of Lignocellulose Decay Capabilities.</title>
        <authorList>
            <person name="Nagy L.G."/>
            <person name="Riley R."/>
            <person name="Tritt A."/>
            <person name="Adam C."/>
            <person name="Daum C."/>
            <person name="Floudas D."/>
            <person name="Sun H."/>
            <person name="Yadav J.S."/>
            <person name="Pangilinan J."/>
            <person name="Larsson K.H."/>
            <person name="Matsuura K."/>
            <person name="Barry K."/>
            <person name="Labutti K."/>
            <person name="Kuo R."/>
            <person name="Ohm R.A."/>
            <person name="Bhattacharya S.S."/>
            <person name="Shirouzu T."/>
            <person name="Yoshinaga Y."/>
            <person name="Martin F.M."/>
            <person name="Grigoriev I.V."/>
            <person name="Hibbett D.S."/>
        </authorList>
    </citation>
    <scope>NUCLEOTIDE SEQUENCE [LARGE SCALE GENOMIC DNA]</scope>
    <source>
        <strain evidence="2 3">93-53</strain>
    </source>
</reference>
<protein>
    <submittedName>
        <fullName evidence="2">Uncharacterized protein</fullName>
    </submittedName>
</protein>
<proteinExistence type="predicted"/>
<dbReference type="Proteomes" id="UP000076871">
    <property type="component" value="Unassembled WGS sequence"/>
</dbReference>
<gene>
    <name evidence="2" type="ORF">LAESUDRAFT_764511</name>
</gene>